<protein>
    <submittedName>
        <fullName evidence="2">Uncharacterized protein</fullName>
    </submittedName>
</protein>
<accession>A0A3R7MJ23</accession>
<evidence type="ECO:0000256" key="1">
    <source>
        <dbReference type="SAM" id="MobiDB-lite"/>
    </source>
</evidence>
<dbReference type="OrthoDB" id="9932926at2759"/>
<proteinExistence type="predicted"/>
<gene>
    <name evidence="2" type="ORF">TraAM80_05764</name>
</gene>
<evidence type="ECO:0000313" key="2">
    <source>
        <dbReference type="EMBL" id="RNF03401.1"/>
    </source>
</evidence>
<reference evidence="2 3" key="1">
    <citation type="journal article" date="2018" name="BMC Genomics">
        <title>Genomic comparison of Trypanosoma conorhini and Trypanosoma rangeli to Trypanosoma cruzi strains of high and low virulence.</title>
        <authorList>
            <person name="Bradwell K.R."/>
            <person name="Koparde V.N."/>
            <person name="Matveyev A.V."/>
            <person name="Serrano M.G."/>
            <person name="Alves J.M."/>
            <person name="Parikh H."/>
            <person name="Huang B."/>
            <person name="Lee V."/>
            <person name="Espinosa-Alvarez O."/>
            <person name="Ortiz P.A."/>
            <person name="Costa-Martins A.G."/>
            <person name="Teixeira M.M."/>
            <person name="Buck G.A."/>
        </authorList>
    </citation>
    <scope>NUCLEOTIDE SEQUENCE [LARGE SCALE GENOMIC DNA]</scope>
    <source>
        <strain evidence="2 3">AM80</strain>
    </source>
</reference>
<dbReference type="EMBL" id="MKGL01000197">
    <property type="protein sequence ID" value="RNF03401.1"/>
    <property type="molecule type" value="Genomic_DNA"/>
</dbReference>
<sequence>MQWKKNTWSEGGSDATVIDGSDVHIGTSGGSKGHGCLIRLALSPRLTASGGVKHGRAELSAMALPLPIAELKKNGKLDFRYPSGKRAWRQLRLAFPGEDAALVEELGVLVLAPRYSIEKAVEFLSNQEHSRKAAATNSLKMSPTRGTASVRGV</sequence>
<dbReference type="RefSeq" id="XP_029237486.1">
    <property type="nucleotide sequence ID" value="XM_029382631.1"/>
</dbReference>
<evidence type="ECO:0000313" key="3">
    <source>
        <dbReference type="Proteomes" id="UP000283634"/>
    </source>
</evidence>
<keyword evidence="3" id="KW-1185">Reference proteome</keyword>
<name>A0A3R7MJ23_TRYRA</name>
<organism evidence="2 3">
    <name type="scientific">Trypanosoma rangeli</name>
    <dbReference type="NCBI Taxonomy" id="5698"/>
    <lineage>
        <taxon>Eukaryota</taxon>
        <taxon>Discoba</taxon>
        <taxon>Euglenozoa</taxon>
        <taxon>Kinetoplastea</taxon>
        <taxon>Metakinetoplastina</taxon>
        <taxon>Trypanosomatida</taxon>
        <taxon>Trypanosomatidae</taxon>
        <taxon>Trypanosoma</taxon>
        <taxon>Herpetosoma</taxon>
    </lineage>
</organism>
<dbReference type="AlphaFoldDB" id="A0A3R7MJ23"/>
<feature type="compositionally biased region" description="Polar residues" evidence="1">
    <location>
        <begin position="135"/>
        <end position="147"/>
    </location>
</feature>
<dbReference type="Proteomes" id="UP000283634">
    <property type="component" value="Unassembled WGS sequence"/>
</dbReference>
<comment type="caution">
    <text evidence="2">The sequence shown here is derived from an EMBL/GenBank/DDBJ whole genome shotgun (WGS) entry which is preliminary data.</text>
</comment>
<dbReference type="GeneID" id="40329697"/>
<feature type="region of interest" description="Disordered" evidence="1">
    <location>
        <begin position="132"/>
        <end position="153"/>
    </location>
</feature>